<dbReference type="InterPro" id="IPR001314">
    <property type="entry name" value="Peptidase_S1A"/>
</dbReference>
<dbReference type="AlphaFoldDB" id="A0A8J6LFM1"/>
<dbReference type="InterPro" id="IPR043504">
    <property type="entry name" value="Peptidase_S1_PA_chymotrypsin"/>
</dbReference>
<keyword evidence="1" id="KW-0732">Signal</keyword>
<dbReference type="PRINTS" id="PR00722">
    <property type="entry name" value="CHYMOTRYPSIN"/>
</dbReference>
<comment type="caution">
    <text evidence="3">The sequence shown here is derived from an EMBL/GenBank/DDBJ whole genome shotgun (WGS) entry which is preliminary data.</text>
</comment>
<dbReference type="PANTHER" id="PTHR24260">
    <property type="match status" value="1"/>
</dbReference>
<dbReference type="Gene3D" id="2.40.10.10">
    <property type="entry name" value="Trypsin-like serine proteases"/>
    <property type="match status" value="2"/>
</dbReference>
<protein>
    <recommendedName>
        <fullName evidence="2">Peptidase S1 domain-containing protein</fullName>
    </recommendedName>
</protein>
<dbReference type="InterPro" id="IPR009003">
    <property type="entry name" value="Peptidase_S1_PA"/>
</dbReference>
<evidence type="ECO:0000259" key="2">
    <source>
        <dbReference type="PROSITE" id="PS50240"/>
    </source>
</evidence>
<proteinExistence type="predicted"/>
<dbReference type="EMBL" id="JABDTM020027135">
    <property type="protein sequence ID" value="KAH0810981.1"/>
    <property type="molecule type" value="Genomic_DNA"/>
</dbReference>
<dbReference type="PROSITE" id="PS00134">
    <property type="entry name" value="TRYPSIN_HIS"/>
    <property type="match status" value="1"/>
</dbReference>
<dbReference type="SUPFAM" id="SSF50494">
    <property type="entry name" value="Trypsin-like serine proteases"/>
    <property type="match status" value="1"/>
</dbReference>
<dbReference type="GO" id="GO:0004252">
    <property type="term" value="F:serine-type endopeptidase activity"/>
    <property type="evidence" value="ECO:0007669"/>
    <property type="project" value="InterPro"/>
</dbReference>
<dbReference type="PROSITE" id="PS50240">
    <property type="entry name" value="TRYPSIN_DOM"/>
    <property type="match status" value="1"/>
</dbReference>
<feature type="domain" description="Peptidase S1" evidence="2">
    <location>
        <begin position="373"/>
        <end position="576"/>
    </location>
</feature>
<name>A0A8J6LFM1_TENMO</name>
<dbReference type="SMART" id="SM00020">
    <property type="entry name" value="Tryp_SPc"/>
    <property type="match status" value="1"/>
</dbReference>
<dbReference type="InterPro" id="IPR018114">
    <property type="entry name" value="TRYPSIN_HIS"/>
</dbReference>
<gene>
    <name evidence="3" type="ORF">GEV33_011810</name>
</gene>
<dbReference type="InterPro" id="IPR001254">
    <property type="entry name" value="Trypsin_dom"/>
</dbReference>
<dbReference type="InterPro" id="IPR051333">
    <property type="entry name" value="CLIP_Serine_Protease"/>
</dbReference>
<organism evidence="3 4">
    <name type="scientific">Tenebrio molitor</name>
    <name type="common">Yellow mealworm beetle</name>
    <dbReference type="NCBI Taxonomy" id="7067"/>
    <lineage>
        <taxon>Eukaryota</taxon>
        <taxon>Metazoa</taxon>
        <taxon>Ecdysozoa</taxon>
        <taxon>Arthropoda</taxon>
        <taxon>Hexapoda</taxon>
        <taxon>Insecta</taxon>
        <taxon>Pterygota</taxon>
        <taxon>Neoptera</taxon>
        <taxon>Endopterygota</taxon>
        <taxon>Coleoptera</taxon>
        <taxon>Polyphaga</taxon>
        <taxon>Cucujiformia</taxon>
        <taxon>Tenebrionidae</taxon>
        <taxon>Tenebrio</taxon>
    </lineage>
</organism>
<accession>A0A8J6LFM1</accession>
<dbReference type="Pfam" id="PF00089">
    <property type="entry name" value="Trypsin"/>
    <property type="match status" value="2"/>
</dbReference>
<evidence type="ECO:0000256" key="1">
    <source>
        <dbReference type="SAM" id="SignalP"/>
    </source>
</evidence>
<evidence type="ECO:0000313" key="4">
    <source>
        <dbReference type="Proteomes" id="UP000719412"/>
    </source>
</evidence>
<feature type="signal peptide" evidence="1">
    <location>
        <begin position="1"/>
        <end position="21"/>
    </location>
</feature>
<dbReference type="GO" id="GO:0006508">
    <property type="term" value="P:proteolysis"/>
    <property type="evidence" value="ECO:0007669"/>
    <property type="project" value="InterPro"/>
</dbReference>
<feature type="chain" id="PRO_5035290667" description="Peptidase S1 domain-containing protein" evidence="1">
    <location>
        <begin position="22"/>
        <end position="578"/>
    </location>
</feature>
<evidence type="ECO:0000313" key="3">
    <source>
        <dbReference type="EMBL" id="KAH0810981.1"/>
    </source>
</evidence>
<reference evidence="3" key="2">
    <citation type="submission" date="2021-08" db="EMBL/GenBank/DDBJ databases">
        <authorList>
            <person name="Eriksson T."/>
        </authorList>
    </citation>
    <scope>NUCLEOTIDE SEQUENCE</scope>
    <source>
        <strain evidence="3">Stoneville</strain>
        <tissue evidence="3">Whole head</tissue>
    </source>
</reference>
<sequence length="578" mass="64456">MVGFKETVLAILFLYATNSNCEETTTQPDSEHEDSRTLDESIRLYGPLRIYEELGLPGPDLTKVALSVAQDAKFENDDFEQPRNILFTLRGTKKELEMIGENSTLRIKGQFSEKFQRKKGGDYVRTVGYTAYENGYKTFLVDLLRTVTDYFSYNGRYEEEKLNKNGNEGSPVIMGFQAEKNYRNTCMTDVDKDFIRNRILSLSILLSLIYLVNCQRQPPSIGNENIAEDQKFLHDTIAQYGPPADYKKLGLPGPEIYADRAKYLLSNVLTGGELGTYSFRLRTFTDYFSYNGRYEEAMLKKISGQESPVIKGQFGEHFKRKSGGYYIRTVGYTLDENGYRQFLVDISTAIVTVKQEVGPVPVSDIVGGAGGRIIGGNAARAGQFPFAAAISVQTANSKFFCGGSLLSQKHVLTAGHCVDGGVLFTVLVGSNHLEGEDSYRYEASTNDYILHPDYNADTLEHNLGFVVLRMDLILIVDAPGPENDLHYVELATLSNPECRIFYGNQITDEMICAEGNYNEGTCIGDTGGPLVQDVRFGQMMQVGIATFVSGNGCESTEPSGFTRIYPHLDWIKNITNRN</sequence>
<keyword evidence="4" id="KW-1185">Reference proteome</keyword>
<dbReference type="Proteomes" id="UP000719412">
    <property type="component" value="Unassembled WGS sequence"/>
</dbReference>
<reference evidence="3" key="1">
    <citation type="journal article" date="2020" name="J Insects Food Feed">
        <title>The yellow mealworm (Tenebrio molitor) genome: a resource for the emerging insects as food and feed industry.</title>
        <authorList>
            <person name="Eriksson T."/>
            <person name="Andere A."/>
            <person name="Kelstrup H."/>
            <person name="Emery V."/>
            <person name="Picard C."/>
        </authorList>
    </citation>
    <scope>NUCLEOTIDE SEQUENCE</scope>
    <source>
        <strain evidence="3">Stoneville</strain>
        <tissue evidence="3">Whole head</tissue>
    </source>
</reference>
<dbReference type="PANTHER" id="PTHR24260:SF136">
    <property type="entry name" value="GH08193P-RELATED"/>
    <property type="match status" value="1"/>
</dbReference>
<dbReference type="CDD" id="cd00190">
    <property type="entry name" value="Tryp_SPc"/>
    <property type="match status" value="1"/>
</dbReference>